<sequence length="106" mass="12224">MLAAAMNTSAATIDWTMTELMRHPQVTKKLQKELKDIVGTKWTVDESDQEKLKYLNMLMKESFRLHPIVPLLVPECNWHSPSFGLWCLSWFIALTGSSQIICWQVS</sequence>
<dbReference type="SUPFAM" id="SSF48264">
    <property type="entry name" value="Cytochrome P450"/>
    <property type="match status" value="1"/>
</dbReference>
<dbReference type="EMBL" id="VEPZ02001047">
    <property type="protein sequence ID" value="KAE8698054.1"/>
    <property type="molecule type" value="Genomic_DNA"/>
</dbReference>
<protein>
    <submittedName>
        <fullName evidence="1">Uncharacterized protein</fullName>
    </submittedName>
</protein>
<dbReference type="PANTHER" id="PTHR24281">
    <property type="entry name" value="STEROID 21-HYDROXYLASE-RELATED"/>
    <property type="match status" value="1"/>
</dbReference>
<name>A0A6A3A194_HIBSY</name>
<comment type="caution">
    <text evidence="1">The sequence shown here is derived from an EMBL/GenBank/DDBJ whole genome shotgun (WGS) entry which is preliminary data.</text>
</comment>
<dbReference type="GO" id="GO:0016705">
    <property type="term" value="F:oxidoreductase activity, acting on paired donors, with incorporation or reduction of molecular oxygen"/>
    <property type="evidence" value="ECO:0007669"/>
    <property type="project" value="InterPro"/>
</dbReference>
<dbReference type="GO" id="GO:0020037">
    <property type="term" value="F:heme binding"/>
    <property type="evidence" value="ECO:0007669"/>
    <property type="project" value="InterPro"/>
</dbReference>
<accession>A0A6A3A194</accession>
<dbReference type="InterPro" id="IPR036396">
    <property type="entry name" value="Cyt_P450_sf"/>
</dbReference>
<proteinExistence type="predicted"/>
<dbReference type="PRINTS" id="PR00463">
    <property type="entry name" value="EP450I"/>
</dbReference>
<dbReference type="InterPro" id="IPR002401">
    <property type="entry name" value="Cyt_P450_E_grp-I"/>
</dbReference>
<gene>
    <name evidence="1" type="ORF">F3Y22_tig00110602pilonHSYRG00057</name>
</gene>
<organism evidence="1 2">
    <name type="scientific">Hibiscus syriacus</name>
    <name type="common">Rose of Sharon</name>
    <dbReference type="NCBI Taxonomy" id="106335"/>
    <lineage>
        <taxon>Eukaryota</taxon>
        <taxon>Viridiplantae</taxon>
        <taxon>Streptophyta</taxon>
        <taxon>Embryophyta</taxon>
        <taxon>Tracheophyta</taxon>
        <taxon>Spermatophyta</taxon>
        <taxon>Magnoliopsida</taxon>
        <taxon>eudicotyledons</taxon>
        <taxon>Gunneridae</taxon>
        <taxon>Pentapetalae</taxon>
        <taxon>rosids</taxon>
        <taxon>malvids</taxon>
        <taxon>Malvales</taxon>
        <taxon>Malvaceae</taxon>
        <taxon>Malvoideae</taxon>
        <taxon>Hibiscus</taxon>
    </lineage>
</organism>
<evidence type="ECO:0000313" key="1">
    <source>
        <dbReference type="EMBL" id="KAE8698054.1"/>
    </source>
</evidence>
<dbReference type="GO" id="GO:0004497">
    <property type="term" value="F:monooxygenase activity"/>
    <property type="evidence" value="ECO:0007669"/>
    <property type="project" value="InterPro"/>
</dbReference>
<dbReference type="Proteomes" id="UP000436088">
    <property type="component" value="Unassembled WGS sequence"/>
</dbReference>
<dbReference type="Gene3D" id="1.10.630.10">
    <property type="entry name" value="Cytochrome P450"/>
    <property type="match status" value="1"/>
</dbReference>
<keyword evidence="2" id="KW-1185">Reference proteome</keyword>
<reference evidence="1" key="1">
    <citation type="submission" date="2019-09" db="EMBL/GenBank/DDBJ databases">
        <title>Draft genome information of white flower Hibiscus syriacus.</title>
        <authorList>
            <person name="Kim Y.-M."/>
        </authorList>
    </citation>
    <scope>NUCLEOTIDE SEQUENCE [LARGE SCALE GENOMIC DNA]</scope>
    <source>
        <strain evidence="1">YM2019G1</strain>
    </source>
</reference>
<dbReference type="Pfam" id="PF00067">
    <property type="entry name" value="p450"/>
    <property type="match status" value="1"/>
</dbReference>
<evidence type="ECO:0000313" key="2">
    <source>
        <dbReference type="Proteomes" id="UP000436088"/>
    </source>
</evidence>
<dbReference type="GO" id="GO:0005506">
    <property type="term" value="F:iron ion binding"/>
    <property type="evidence" value="ECO:0007669"/>
    <property type="project" value="InterPro"/>
</dbReference>
<dbReference type="AlphaFoldDB" id="A0A6A3A194"/>
<dbReference type="InterPro" id="IPR001128">
    <property type="entry name" value="Cyt_P450"/>
</dbReference>